<gene>
    <name evidence="1" type="ORF">H9906_05180</name>
</gene>
<accession>A0A9D2RFR5</accession>
<dbReference type="AlphaFoldDB" id="A0A9D2RFR5"/>
<evidence type="ECO:0000313" key="2">
    <source>
        <dbReference type="Proteomes" id="UP000823889"/>
    </source>
</evidence>
<dbReference type="Proteomes" id="UP000823889">
    <property type="component" value="Unassembled WGS sequence"/>
</dbReference>
<dbReference type="InterPro" id="IPR007922">
    <property type="entry name" value="DciA-like"/>
</dbReference>
<reference evidence="1" key="1">
    <citation type="journal article" date="2021" name="PeerJ">
        <title>Extensive microbial diversity within the chicken gut microbiome revealed by metagenomics and culture.</title>
        <authorList>
            <person name="Gilroy R."/>
            <person name="Ravi A."/>
            <person name="Getino M."/>
            <person name="Pursley I."/>
            <person name="Horton D.L."/>
            <person name="Alikhan N.F."/>
            <person name="Baker D."/>
            <person name="Gharbi K."/>
            <person name="Hall N."/>
            <person name="Watson M."/>
            <person name="Adriaenssens E.M."/>
            <person name="Foster-Nyarko E."/>
            <person name="Jarju S."/>
            <person name="Secka A."/>
            <person name="Antonio M."/>
            <person name="Oren A."/>
            <person name="Chaudhuri R.R."/>
            <person name="La Ragione R."/>
            <person name="Hildebrand F."/>
            <person name="Pallen M.J."/>
        </authorList>
    </citation>
    <scope>NUCLEOTIDE SEQUENCE</scope>
    <source>
        <strain evidence="1">9264</strain>
    </source>
</reference>
<evidence type="ECO:0000313" key="1">
    <source>
        <dbReference type="EMBL" id="HJD44409.1"/>
    </source>
</evidence>
<dbReference type="Pfam" id="PF05258">
    <property type="entry name" value="DciA"/>
    <property type="match status" value="1"/>
</dbReference>
<dbReference type="EMBL" id="DWUQ01000105">
    <property type="protein sequence ID" value="HJD44409.1"/>
    <property type="molecule type" value="Genomic_DNA"/>
</dbReference>
<comment type="caution">
    <text evidence="1">The sequence shown here is derived from an EMBL/GenBank/DDBJ whole genome shotgun (WGS) entry which is preliminary data.</text>
</comment>
<sequence>MAGYSKKNTLQREQGSHALQRWLQTDTTRVFDTARAFLQAERIIAQEIPGALGQQCKVASLEGQQMRLAVPSPAHAAKARQLAPTLTRALQAAGWDVHSISVQVQAALYRPPVRKQPRAVVPIDTTGVEAFATLAQQLPKDDALTKAINKLVQRHRPKQ</sequence>
<organism evidence="1 2">
    <name type="scientific">Candidatus Paenalcaligenes intestinipullorum</name>
    <dbReference type="NCBI Taxonomy" id="2838718"/>
    <lineage>
        <taxon>Bacteria</taxon>
        <taxon>Pseudomonadati</taxon>
        <taxon>Pseudomonadota</taxon>
        <taxon>Betaproteobacteria</taxon>
        <taxon>Burkholderiales</taxon>
        <taxon>Alcaligenaceae</taxon>
        <taxon>Paenalcaligenes</taxon>
    </lineage>
</organism>
<reference evidence="1" key="2">
    <citation type="submission" date="2021-04" db="EMBL/GenBank/DDBJ databases">
        <authorList>
            <person name="Gilroy R."/>
        </authorList>
    </citation>
    <scope>NUCLEOTIDE SEQUENCE</scope>
    <source>
        <strain evidence="1">9264</strain>
    </source>
</reference>
<protein>
    <submittedName>
        <fullName evidence="1">DUF721 domain-containing protein</fullName>
    </submittedName>
</protein>
<proteinExistence type="predicted"/>
<name>A0A9D2RFR5_9BURK</name>